<dbReference type="EMBL" id="JACGXN010000001">
    <property type="protein sequence ID" value="MBA8877680.1"/>
    <property type="molecule type" value="Genomic_DNA"/>
</dbReference>
<evidence type="ECO:0000313" key="1">
    <source>
        <dbReference type="EMBL" id="MBA8877680.1"/>
    </source>
</evidence>
<keyword evidence="2" id="KW-1185">Reference proteome</keyword>
<proteinExistence type="predicted"/>
<reference evidence="1 2" key="1">
    <citation type="submission" date="2020-07" db="EMBL/GenBank/DDBJ databases">
        <title>Genomic Encyclopedia of Type Strains, Phase IV (KMG-V): Genome sequencing to study the core and pangenomes of soil and plant-associated prokaryotes.</title>
        <authorList>
            <person name="Whitman W."/>
        </authorList>
    </citation>
    <scope>NUCLEOTIDE SEQUENCE [LARGE SCALE GENOMIC DNA]</scope>
    <source>
        <strain evidence="1 2">AN3</strain>
    </source>
</reference>
<dbReference type="Proteomes" id="UP000549052">
    <property type="component" value="Unassembled WGS sequence"/>
</dbReference>
<protein>
    <submittedName>
        <fullName evidence="1">Uncharacterized protein</fullName>
    </submittedName>
</protein>
<sequence>MIISSSRQNADIPEADITCGAQSVKQAGIPVLQGKDRAL</sequence>
<dbReference type="AlphaFoldDB" id="A0A839ELW2"/>
<comment type="caution">
    <text evidence="1">The sequence shown here is derived from an EMBL/GenBank/DDBJ whole genome shotgun (WGS) entry which is preliminary data.</text>
</comment>
<gene>
    <name evidence="1" type="ORF">FHW16_001362</name>
</gene>
<evidence type="ECO:0000313" key="2">
    <source>
        <dbReference type="Proteomes" id="UP000549052"/>
    </source>
</evidence>
<name>A0A839ELW2_9HYPH</name>
<accession>A0A839ELW2</accession>
<organism evidence="1 2">
    <name type="scientific">Phyllobacterium myrsinacearum</name>
    <dbReference type="NCBI Taxonomy" id="28101"/>
    <lineage>
        <taxon>Bacteria</taxon>
        <taxon>Pseudomonadati</taxon>
        <taxon>Pseudomonadota</taxon>
        <taxon>Alphaproteobacteria</taxon>
        <taxon>Hyphomicrobiales</taxon>
        <taxon>Phyllobacteriaceae</taxon>
        <taxon>Phyllobacterium</taxon>
    </lineage>
</organism>